<dbReference type="KEGG" id="lacs:H4075_05520"/>
<dbReference type="Gene3D" id="3.20.20.80">
    <property type="entry name" value="Glycosidases"/>
    <property type="match status" value="1"/>
</dbReference>
<dbReference type="InterPro" id="IPR039743">
    <property type="entry name" value="6GAL/EXGAL"/>
</dbReference>
<dbReference type="Proteomes" id="UP000515344">
    <property type="component" value="Chromosome"/>
</dbReference>
<proteinExistence type="predicted"/>
<dbReference type="SUPFAM" id="SSF51445">
    <property type="entry name" value="(Trans)glycosidases"/>
    <property type="match status" value="1"/>
</dbReference>
<keyword evidence="3" id="KW-1185">Reference proteome</keyword>
<dbReference type="InterPro" id="IPR017853">
    <property type="entry name" value="GH"/>
</dbReference>
<reference evidence="3" key="1">
    <citation type="submission" date="2020-08" db="EMBL/GenBank/DDBJ databases">
        <title>Lacibacter sp. S13-6-6 genome sequencing.</title>
        <authorList>
            <person name="Jin L."/>
        </authorList>
    </citation>
    <scope>NUCLEOTIDE SEQUENCE [LARGE SCALE GENOMIC DNA]</scope>
    <source>
        <strain evidence="3">S13-6-6</strain>
    </source>
</reference>
<dbReference type="EMBL" id="CP060007">
    <property type="protein sequence ID" value="QNA45660.1"/>
    <property type="molecule type" value="Genomic_DNA"/>
</dbReference>
<accession>A0A7G5XJK7</accession>
<dbReference type="PANTHER" id="PTHR42767">
    <property type="entry name" value="ENDO-BETA-1,6-GALACTANASE"/>
    <property type="match status" value="1"/>
</dbReference>
<dbReference type="GO" id="GO:0004553">
    <property type="term" value="F:hydrolase activity, hydrolyzing O-glycosyl compounds"/>
    <property type="evidence" value="ECO:0007669"/>
    <property type="project" value="InterPro"/>
</dbReference>
<feature type="domain" description="Endo-beta-1,6-galactanase-like" evidence="1">
    <location>
        <begin position="28"/>
        <end position="378"/>
    </location>
</feature>
<evidence type="ECO:0000313" key="3">
    <source>
        <dbReference type="Proteomes" id="UP000515344"/>
    </source>
</evidence>
<protein>
    <submittedName>
        <fullName evidence="2">Beta-glycosidase</fullName>
    </submittedName>
</protein>
<gene>
    <name evidence="2" type="ORF">H4075_05520</name>
</gene>
<evidence type="ECO:0000259" key="1">
    <source>
        <dbReference type="Pfam" id="PF14587"/>
    </source>
</evidence>
<dbReference type="Pfam" id="PF14587">
    <property type="entry name" value="Glyco_hydr_30_2"/>
    <property type="match status" value="1"/>
</dbReference>
<organism evidence="2 3">
    <name type="scientific">Lacibacter sediminis</name>
    <dbReference type="NCBI Taxonomy" id="2760713"/>
    <lineage>
        <taxon>Bacteria</taxon>
        <taxon>Pseudomonadati</taxon>
        <taxon>Bacteroidota</taxon>
        <taxon>Chitinophagia</taxon>
        <taxon>Chitinophagales</taxon>
        <taxon>Chitinophagaceae</taxon>
        <taxon>Lacibacter</taxon>
    </lineage>
</organism>
<dbReference type="AlphaFoldDB" id="A0A7G5XJK7"/>
<sequence>MNKKLVGFVFFAAVQFCFEATAQSIICTIDLKRKAQTIENIGASGAWYSEVVGKNWSAEKKERMAELLFSKSFDSSGNPLGIGLSAWRFNIGGGTFEQGDSSGIRNQLRRVESFLSPDGSYDWNKQQGYVWFTKKAAEYGVKDLIAFSNTAPVQFNKNGLGFKTSKDFVTNLRDDKYSDYAGFLATVLRHFDEEGIHFNYISPVNEPQWDWSAKFGNMNQEGSPWHDKDIYKIAVTLDSALAAHQLKTKILVTEAGDLTYLYGRNNYASKQLQQFYAKDSKFYLGHLQHLHKAIEGHSYFTDMGDSMIINVRKRLNDTASKYNVPFWQSEYSMLGDGYKEGSKERRSTMDCALFLAKIIHHDFTVANATAWHFWNAWEPGRADMETRYNLIALRNVADPSKADYTVTKNLWALGHYSRFVQPGMQRIITERNDGLSLEEQAQGVMLSAFADEKKITVVIINYTSSATTIGLKIPGIKKIKQLKRYTTSAEKGEDMKASLIESINKVDLLPRSLTTLVIDL</sequence>
<dbReference type="InterPro" id="IPR013780">
    <property type="entry name" value="Glyco_hydro_b"/>
</dbReference>
<name>A0A7G5XJK7_9BACT</name>
<dbReference type="Gene3D" id="2.60.40.1180">
    <property type="entry name" value="Golgi alpha-mannosidase II"/>
    <property type="match status" value="1"/>
</dbReference>
<dbReference type="RefSeq" id="WP_182804909.1">
    <property type="nucleotide sequence ID" value="NZ_CP060007.1"/>
</dbReference>
<evidence type="ECO:0000313" key="2">
    <source>
        <dbReference type="EMBL" id="QNA45660.1"/>
    </source>
</evidence>
<dbReference type="InterPro" id="IPR039514">
    <property type="entry name" value="6GAL-like"/>
</dbReference>
<dbReference type="PANTHER" id="PTHR42767:SF1">
    <property type="entry name" value="ENDO-BETA-1,6-GALACTANASE-LIKE DOMAIN-CONTAINING PROTEIN"/>
    <property type="match status" value="1"/>
</dbReference>